<comment type="caution">
    <text evidence="1">The sequence shown here is derived from an EMBL/GenBank/DDBJ whole genome shotgun (WGS) entry which is preliminary data.</text>
</comment>
<accession>A0A090TB97</accession>
<dbReference type="EMBL" id="BBMT01000011">
    <property type="protein sequence ID" value="GAL36518.1"/>
    <property type="molecule type" value="Genomic_DNA"/>
</dbReference>
<proteinExistence type="predicted"/>
<gene>
    <name evidence="1" type="ORF">JCM19240_2587</name>
</gene>
<sequence>MPLAIEFVYNNEKHALENGTPLLPQYMEIAQRVGIKHPEKVRLLYVDKLPMPKNDSLKFQMERLGLDSPYLAGMTYGYGIYIKHSAKGDKLLLSHELIHVRQAEELGLEASPVSTFCN</sequence>
<name>A0A090TB97_9VIBR</name>
<organism evidence="1 2">
    <name type="scientific">Vibrio maritimus</name>
    <dbReference type="NCBI Taxonomy" id="990268"/>
    <lineage>
        <taxon>Bacteria</taxon>
        <taxon>Pseudomonadati</taxon>
        <taxon>Pseudomonadota</taxon>
        <taxon>Gammaproteobacteria</taxon>
        <taxon>Vibrionales</taxon>
        <taxon>Vibrionaceae</taxon>
        <taxon>Vibrio</taxon>
    </lineage>
</organism>
<reference evidence="1 2" key="2">
    <citation type="submission" date="2014-09" db="EMBL/GenBank/DDBJ databases">
        <authorList>
            <consortium name="NBRP consortium"/>
            <person name="Sawabe T."/>
            <person name="Meirelles P."/>
            <person name="Nakanishi M."/>
            <person name="Sayaka M."/>
            <person name="Hattori M."/>
            <person name="Ohkuma M."/>
        </authorList>
    </citation>
    <scope>NUCLEOTIDE SEQUENCE [LARGE SCALE GENOMIC DNA]</scope>
    <source>
        <strain evidence="1 2">JCM 19240</strain>
    </source>
</reference>
<evidence type="ECO:0000313" key="2">
    <source>
        <dbReference type="Proteomes" id="UP000029224"/>
    </source>
</evidence>
<evidence type="ECO:0000313" key="1">
    <source>
        <dbReference type="EMBL" id="GAL36518.1"/>
    </source>
</evidence>
<dbReference type="Proteomes" id="UP000029224">
    <property type="component" value="Unassembled WGS sequence"/>
</dbReference>
<dbReference type="AlphaFoldDB" id="A0A090TB97"/>
<evidence type="ECO:0008006" key="3">
    <source>
        <dbReference type="Google" id="ProtNLM"/>
    </source>
</evidence>
<keyword evidence="2" id="KW-1185">Reference proteome</keyword>
<reference evidence="1 2" key="1">
    <citation type="submission" date="2014-09" db="EMBL/GenBank/DDBJ databases">
        <title>Vibrio maritimus JCM 19240. (C210) whole genome shotgun sequence.</title>
        <authorList>
            <person name="Sawabe T."/>
            <person name="Meirelles P."/>
            <person name="Nakanishi M."/>
            <person name="Sayaka M."/>
            <person name="Hattori M."/>
            <person name="Ohkuma M."/>
        </authorList>
    </citation>
    <scope>NUCLEOTIDE SEQUENCE [LARGE SCALE GENOMIC DNA]</scope>
    <source>
        <strain evidence="1 2">JCM 19240</strain>
    </source>
</reference>
<protein>
    <recommendedName>
        <fullName evidence="3">DUF4157 domain-containing protein</fullName>
    </recommendedName>
</protein>